<evidence type="ECO:0000313" key="1">
    <source>
        <dbReference type="EMBL" id="JAQ18411.1"/>
    </source>
</evidence>
<dbReference type="EMBL" id="GDHC01000218">
    <property type="protein sequence ID" value="JAQ18411.1"/>
    <property type="molecule type" value="Transcribed_RNA"/>
</dbReference>
<gene>
    <name evidence="1" type="ORF">g.26191</name>
</gene>
<accession>A0A146MF48</accession>
<proteinExistence type="predicted"/>
<organism evidence="1">
    <name type="scientific">Lygus hesperus</name>
    <name type="common">Western plant bug</name>
    <dbReference type="NCBI Taxonomy" id="30085"/>
    <lineage>
        <taxon>Eukaryota</taxon>
        <taxon>Metazoa</taxon>
        <taxon>Ecdysozoa</taxon>
        <taxon>Arthropoda</taxon>
        <taxon>Hexapoda</taxon>
        <taxon>Insecta</taxon>
        <taxon>Pterygota</taxon>
        <taxon>Neoptera</taxon>
        <taxon>Paraneoptera</taxon>
        <taxon>Hemiptera</taxon>
        <taxon>Heteroptera</taxon>
        <taxon>Panheteroptera</taxon>
        <taxon>Cimicomorpha</taxon>
        <taxon>Miridae</taxon>
        <taxon>Mirini</taxon>
        <taxon>Lygus</taxon>
    </lineage>
</organism>
<feature type="non-terminal residue" evidence="1">
    <location>
        <position position="1"/>
    </location>
</feature>
<name>A0A146MF48_LYGHE</name>
<reference evidence="1" key="1">
    <citation type="journal article" date="2016" name="Gigascience">
        <title>De novo construction of an expanded transcriptome assembly for the western tarnished plant bug, Lygus hesperus.</title>
        <authorList>
            <person name="Tassone E.E."/>
            <person name="Geib S.M."/>
            <person name="Hall B."/>
            <person name="Fabrick J.A."/>
            <person name="Brent C.S."/>
            <person name="Hull J.J."/>
        </authorList>
    </citation>
    <scope>NUCLEOTIDE SEQUENCE</scope>
</reference>
<protein>
    <submittedName>
        <fullName evidence="1">Uncharacterized protein</fullName>
    </submittedName>
</protein>
<sequence>QQQQQQHATQTLPTIQFASMIHALVVECDDPGAAWVCVYNLMDPTNSPVQRAQYALQLIQLHQYTLQSVHLTSIFAASCKDATPSILSIFQRTILPPSAVSAGAVHADTTVSTDTVVSADSIAHTGNTVNIGDTMNAGNTVNTGDTVNAGNTMNTVTAGNTMNTGNTVSRKTTTDTHGTFEGTVVEATRKKVTGSLAGETVVAE</sequence>
<dbReference type="AlphaFoldDB" id="A0A146MF48"/>